<evidence type="ECO:0000259" key="2">
    <source>
        <dbReference type="Pfam" id="PF02517"/>
    </source>
</evidence>
<dbReference type="GO" id="GO:0006508">
    <property type="term" value="P:proteolysis"/>
    <property type="evidence" value="ECO:0007669"/>
    <property type="project" value="UniProtKB-KW"/>
</dbReference>
<dbReference type="GO" id="GO:0080120">
    <property type="term" value="P:CAAX-box protein maturation"/>
    <property type="evidence" value="ECO:0007669"/>
    <property type="project" value="UniProtKB-ARBA"/>
</dbReference>
<accession>A0A239V4U5</accession>
<keyword evidence="4" id="KW-1185">Reference proteome</keyword>
<feature type="transmembrane region" description="Helical" evidence="1">
    <location>
        <begin position="234"/>
        <end position="254"/>
    </location>
</feature>
<reference evidence="3 4" key="1">
    <citation type="submission" date="2017-06" db="EMBL/GenBank/DDBJ databases">
        <authorList>
            <consortium name="Pathogen Informatics"/>
        </authorList>
    </citation>
    <scope>NUCLEOTIDE SEQUENCE [LARGE SCALE GENOMIC DNA]</scope>
    <source>
        <strain evidence="3 4">NCTC13039</strain>
    </source>
</reference>
<dbReference type="GO" id="GO:0004175">
    <property type="term" value="F:endopeptidase activity"/>
    <property type="evidence" value="ECO:0007669"/>
    <property type="project" value="UniProtKB-ARBA"/>
</dbReference>
<evidence type="ECO:0000313" key="3">
    <source>
        <dbReference type="EMBL" id="SNV16929.1"/>
    </source>
</evidence>
<dbReference type="KEGG" id="dco:SAMEA4475696_0101"/>
<name>A0A239V4U5_9MICO</name>
<keyword evidence="3" id="KW-0645">Protease</keyword>
<dbReference type="GeneID" id="63458412"/>
<dbReference type="EMBL" id="LT906453">
    <property type="protein sequence ID" value="SNV16929.1"/>
    <property type="molecule type" value="Genomic_DNA"/>
</dbReference>
<feature type="domain" description="CAAX prenyl protease 2/Lysostaphin resistance protein A-like" evidence="2">
    <location>
        <begin position="160"/>
        <end position="273"/>
    </location>
</feature>
<feature type="transmembrane region" description="Helical" evidence="1">
    <location>
        <begin position="160"/>
        <end position="187"/>
    </location>
</feature>
<dbReference type="Pfam" id="PF02517">
    <property type="entry name" value="Rce1-like"/>
    <property type="match status" value="1"/>
</dbReference>
<keyword evidence="1" id="KW-0812">Transmembrane</keyword>
<dbReference type="InterPro" id="IPR003675">
    <property type="entry name" value="Rce1/LyrA-like_dom"/>
</dbReference>
<feature type="transmembrane region" description="Helical" evidence="1">
    <location>
        <begin position="120"/>
        <end position="140"/>
    </location>
</feature>
<dbReference type="AlphaFoldDB" id="A0A239V4U5"/>
<evidence type="ECO:0000256" key="1">
    <source>
        <dbReference type="SAM" id="Phobius"/>
    </source>
</evidence>
<organism evidence="3 4">
    <name type="scientific">Dermatophilus congolensis</name>
    <dbReference type="NCBI Taxonomy" id="1863"/>
    <lineage>
        <taxon>Bacteria</taxon>
        <taxon>Bacillati</taxon>
        <taxon>Actinomycetota</taxon>
        <taxon>Actinomycetes</taxon>
        <taxon>Micrococcales</taxon>
        <taxon>Dermatophilaceae</taxon>
        <taxon>Dermatophilus</taxon>
    </lineage>
</organism>
<feature type="transmembrane region" description="Helical" evidence="1">
    <location>
        <begin position="78"/>
        <end position="99"/>
    </location>
</feature>
<keyword evidence="3" id="KW-0378">Hydrolase</keyword>
<dbReference type="RefSeq" id="WP_231935403.1">
    <property type="nucleotide sequence ID" value="NZ_JAAFNT010000001.1"/>
</dbReference>
<keyword evidence="1" id="KW-1133">Transmembrane helix</keyword>
<keyword evidence="1" id="KW-0472">Membrane</keyword>
<evidence type="ECO:0000313" key="4">
    <source>
        <dbReference type="Proteomes" id="UP000242637"/>
    </source>
</evidence>
<feature type="transmembrane region" description="Helical" evidence="1">
    <location>
        <begin position="29"/>
        <end position="49"/>
    </location>
</feature>
<sequence>MHNPNTLPQHPLIGLPASHLPSRTLRTEMWLVIGVSIGASALRAILSITERLTRDIALSAQTSNLNTPVTPDRPWLDLAYQLLRILLLIIPALLALHLMRRDDTTTDHRIGWHLHTPANDLALGTVLATCIGIPGLGLYLGAKALNINTTVSAASLGDHWWSIPILILASLANAICEEIILIGYLFTRWEQARNADRLAKGKIPPTPPSEWIPAARAVLPILILSALLRGTYHLYQGFGGFIGNICMGLILGTVYARTHRVLPIVIAHALIDIVAFIGYTFLAGHIAWI</sequence>
<proteinExistence type="predicted"/>
<protein>
    <submittedName>
        <fullName evidence="3">CAAX amino terminal protease self- immunity</fullName>
    </submittedName>
</protein>
<dbReference type="Proteomes" id="UP000242637">
    <property type="component" value="Chromosome 1"/>
</dbReference>
<feature type="transmembrane region" description="Helical" evidence="1">
    <location>
        <begin position="261"/>
        <end position="288"/>
    </location>
</feature>
<gene>
    <name evidence="3" type="ORF">SAMEA4475696_00101</name>
</gene>
<dbReference type="STRING" id="1121387.GCA_000429885_00844"/>